<dbReference type="OrthoDB" id="9791310at2"/>
<dbReference type="AlphaFoldDB" id="C9RNX9"/>
<reference evidence="3" key="2">
    <citation type="submission" date="2010-08" db="EMBL/GenBank/DDBJ databases">
        <title>Complete sequence of Fibrobacter succinogenes subsp. succinogenes S85.</title>
        <authorList>
            <person name="Durkin A.S."/>
            <person name="Nelson K.E."/>
            <person name="Morrison M."/>
            <person name="Forsberg C.W."/>
            <person name="Wilson D.B."/>
            <person name="Russell J.B."/>
            <person name="Cann I.K.O."/>
            <person name="Mackie R.I."/>
            <person name="White B.A."/>
        </authorList>
    </citation>
    <scope>NUCLEOTIDE SEQUENCE [LARGE SCALE GENOMIC DNA]</scope>
    <source>
        <strain evidence="3">ATCC 19169 / S85</strain>
    </source>
</reference>
<evidence type="ECO:0000313" key="3">
    <source>
        <dbReference type="Proteomes" id="UP000000517"/>
    </source>
</evidence>
<dbReference type="KEGG" id="fsu:Fisuc_2865"/>
<keyword evidence="4" id="KW-1185">Reference proteome</keyword>
<evidence type="ECO:0000313" key="4">
    <source>
        <dbReference type="Proteomes" id="UP000001497"/>
    </source>
</evidence>
<sequence length="149" mass="16420">MIKSIEQSRILFLDSGPLVRLLQMHPDYYPIVSGVLDGVYENNVQVLVSSVTLFEICKKAYGANDGVLARQYREFFEKSANVRLCEVNADVSLKAAELFAAAARTNHKLTEAESLRLATAFVNGADCILSECANFRDATDALVVTLDEL</sequence>
<accession>C9RNX9</accession>
<dbReference type="EMBL" id="CP002158">
    <property type="protein sequence ID" value="ADL25295.1"/>
    <property type="molecule type" value="Genomic_DNA"/>
</dbReference>
<evidence type="ECO:0000313" key="2">
    <source>
        <dbReference type="EMBL" id="ADL25295.1"/>
    </source>
</evidence>
<dbReference type="STRING" id="59374.FSU_0123"/>
<dbReference type="Proteomes" id="UP000001497">
    <property type="component" value="Chromosome"/>
</dbReference>
<reference evidence="2" key="3">
    <citation type="submission" date="2010-08" db="EMBL/GenBank/DDBJ databases">
        <authorList>
            <person name="Durkin A.S."/>
            <person name="Nelson K.E."/>
            <person name="Morrison M."/>
            <person name="Forsberg C.W."/>
            <person name="Wilson D.B."/>
            <person name="Russell J.B."/>
            <person name="Cann I.K.O."/>
            <person name="Mackie R.I."/>
            <person name="White B.A."/>
        </authorList>
    </citation>
    <scope>NUCLEOTIDE SEQUENCE</scope>
    <source>
        <strain evidence="2">S85</strain>
    </source>
</reference>
<dbReference type="SUPFAM" id="SSF88723">
    <property type="entry name" value="PIN domain-like"/>
    <property type="match status" value="1"/>
</dbReference>
<dbReference type="Gene3D" id="3.40.50.1010">
    <property type="entry name" value="5'-nuclease"/>
    <property type="match status" value="1"/>
</dbReference>
<dbReference type="RefSeq" id="WP_014544976.1">
    <property type="nucleotide sequence ID" value="NC_013410.1"/>
</dbReference>
<dbReference type="EMBL" id="CP001792">
    <property type="protein sequence ID" value="ACX76447.1"/>
    <property type="molecule type" value="Genomic_DNA"/>
</dbReference>
<organism evidence="2 3">
    <name type="scientific">Fibrobacter succinogenes (strain ATCC 19169 / S85)</name>
    <dbReference type="NCBI Taxonomy" id="59374"/>
    <lineage>
        <taxon>Bacteria</taxon>
        <taxon>Pseudomonadati</taxon>
        <taxon>Fibrobacterota</taxon>
        <taxon>Fibrobacteria</taxon>
        <taxon>Fibrobacterales</taxon>
        <taxon>Fibrobacteraceae</taxon>
        <taxon>Fibrobacter</taxon>
    </lineage>
</organism>
<dbReference type="InterPro" id="IPR029060">
    <property type="entry name" value="PIN-like_dom_sf"/>
</dbReference>
<evidence type="ECO:0008006" key="5">
    <source>
        <dbReference type="Google" id="ProtNLM"/>
    </source>
</evidence>
<dbReference type="Proteomes" id="UP000000517">
    <property type="component" value="Chromosome"/>
</dbReference>
<gene>
    <name evidence="1" type="ordered locus">Fisuc_2865</name>
    <name evidence="2" type="ordered locus">FSU_0123</name>
</gene>
<reference evidence="1 4" key="1">
    <citation type="submission" date="2009-10" db="EMBL/GenBank/DDBJ databases">
        <title>Complete sequence of Fibrobacter succinogenes subsp. succinogenes S85.</title>
        <authorList>
            <consortium name="US DOE Joint Genome Institute"/>
            <person name="Lucas S."/>
            <person name="Copeland A."/>
            <person name="Lapidus A."/>
            <person name="Glavina del Rio T."/>
            <person name="Tice H."/>
            <person name="Bruce D."/>
            <person name="Goodwin L."/>
            <person name="Pitluck S."/>
            <person name="Chertkov O."/>
            <person name="Detter J.C."/>
            <person name="Han C."/>
            <person name="Tapia R."/>
            <person name="Larimer F."/>
            <person name="Land M."/>
            <person name="Hauser L."/>
            <person name="Kyrpides N."/>
            <person name="Mikhailova N."/>
            <person name="Weimer P.J."/>
            <person name="Stevenson D.M."/>
            <person name="Boyum J."/>
            <person name="Brumm P.I."/>
            <person name="Mead D."/>
        </authorList>
    </citation>
    <scope>NUCLEOTIDE SEQUENCE [LARGE SCALE GENOMIC DNA]</scope>
    <source>
        <strain evidence="4">ATCC 19169 / S85</strain>
        <strain evidence="1">S85</strain>
    </source>
</reference>
<protein>
    <recommendedName>
        <fullName evidence="5">PIN domain-containing protein</fullName>
    </recommendedName>
</protein>
<proteinExistence type="predicted"/>
<name>C9RNX9_FIBSS</name>
<dbReference type="eggNOG" id="COG1848">
    <property type="taxonomic scope" value="Bacteria"/>
</dbReference>
<evidence type="ECO:0000313" key="1">
    <source>
        <dbReference type="EMBL" id="ACX76447.1"/>
    </source>
</evidence>
<dbReference type="HOGENOM" id="CLU_125353_0_0_0"/>
<dbReference type="KEGG" id="fsc:FSU_0123"/>